<sequence length="57" mass="6350">MPERTPRITFEITDSKGRSRKFLDWRTAAAFAVGLITVHTENGSTFQIDPNTIGGIK</sequence>
<proteinExistence type="predicted"/>
<reference evidence="1 2" key="1">
    <citation type="submission" date="2020-02" db="EMBL/GenBank/DDBJ databases">
        <title>Streptomyces malaysiensis DSM14702 (JHCC583434, PFL_A843) Genome sequencing and assembly.</title>
        <authorList>
            <person name="Samborskyy M."/>
        </authorList>
    </citation>
    <scope>NUCLEOTIDE SEQUENCE [LARGE SCALE GENOMIC DNA]</scope>
    <source>
        <strain evidence="1 2">DSM 14702</strain>
    </source>
</reference>
<name>A0A7X5X7P2_STRMQ</name>
<accession>A0A7X5X7P2</accession>
<dbReference type="RefSeq" id="WP_167503207.1">
    <property type="nucleotide sequence ID" value="NZ_JAALLH010000001.1"/>
</dbReference>
<dbReference type="Proteomes" id="UP000536624">
    <property type="component" value="Unassembled WGS sequence"/>
</dbReference>
<protein>
    <submittedName>
        <fullName evidence="1">Uncharacterized protein</fullName>
    </submittedName>
</protein>
<gene>
    <name evidence="1" type="ORF">SMALB_6169</name>
</gene>
<evidence type="ECO:0000313" key="1">
    <source>
        <dbReference type="EMBL" id="NIY68087.1"/>
    </source>
</evidence>
<comment type="caution">
    <text evidence="1">The sequence shown here is derived from an EMBL/GenBank/DDBJ whole genome shotgun (WGS) entry which is preliminary data.</text>
</comment>
<dbReference type="AlphaFoldDB" id="A0A7X5X7P2"/>
<dbReference type="EMBL" id="JAALLH010000001">
    <property type="protein sequence ID" value="NIY68087.1"/>
    <property type="molecule type" value="Genomic_DNA"/>
</dbReference>
<organism evidence="1 2">
    <name type="scientific">Streptomyces malaysiensis</name>
    <dbReference type="NCBI Taxonomy" id="92644"/>
    <lineage>
        <taxon>Bacteria</taxon>
        <taxon>Bacillati</taxon>
        <taxon>Actinomycetota</taxon>
        <taxon>Actinomycetes</taxon>
        <taxon>Kitasatosporales</taxon>
        <taxon>Streptomycetaceae</taxon>
        <taxon>Streptomyces</taxon>
        <taxon>Streptomyces violaceusniger group</taxon>
    </lineage>
</organism>
<evidence type="ECO:0000313" key="2">
    <source>
        <dbReference type="Proteomes" id="UP000536624"/>
    </source>
</evidence>